<dbReference type="InterPro" id="IPR017850">
    <property type="entry name" value="Alkaline_phosphatase_core_sf"/>
</dbReference>
<dbReference type="InterPro" id="IPR035874">
    <property type="entry name" value="IDS"/>
</dbReference>
<gene>
    <name evidence="8" type="primary">betC_1</name>
    <name evidence="8" type="ORF">Mal48_04740</name>
</gene>
<evidence type="ECO:0000256" key="4">
    <source>
        <dbReference type="ARBA" id="ARBA00022729"/>
    </source>
</evidence>
<comment type="similarity">
    <text evidence="2">Belongs to the sulfatase family.</text>
</comment>
<evidence type="ECO:0000256" key="6">
    <source>
        <dbReference type="ARBA" id="ARBA00022837"/>
    </source>
</evidence>
<dbReference type="CDD" id="cd16030">
    <property type="entry name" value="iduronate-2-sulfatase"/>
    <property type="match status" value="1"/>
</dbReference>
<keyword evidence="4" id="KW-0732">Signal</keyword>
<dbReference type="Gene3D" id="3.40.720.10">
    <property type="entry name" value="Alkaline Phosphatase, subunit A"/>
    <property type="match status" value="1"/>
</dbReference>
<dbReference type="RefSeq" id="WP_145195669.1">
    <property type="nucleotide sequence ID" value="NZ_CP036267.1"/>
</dbReference>
<name>A0A517QHX8_9PLAN</name>
<dbReference type="GO" id="GO:0046872">
    <property type="term" value="F:metal ion binding"/>
    <property type="evidence" value="ECO:0007669"/>
    <property type="project" value="UniProtKB-KW"/>
</dbReference>
<dbReference type="GO" id="GO:0005737">
    <property type="term" value="C:cytoplasm"/>
    <property type="evidence" value="ECO:0007669"/>
    <property type="project" value="TreeGrafter"/>
</dbReference>
<dbReference type="EC" id="3.1.6.6" evidence="8"/>
<dbReference type="Proteomes" id="UP000315724">
    <property type="component" value="Chromosome"/>
</dbReference>
<dbReference type="GO" id="GO:0047753">
    <property type="term" value="F:choline-sulfatase activity"/>
    <property type="evidence" value="ECO:0007669"/>
    <property type="project" value="UniProtKB-EC"/>
</dbReference>
<dbReference type="Pfam" id="PF00884">
    <property type="entry name" value="Sulfatase"/>
    <property type="match status" value="1"/>
</dbReference>
<evidence type="ECO:0000259" key="7">
    <source>
        <dbReference type="Pfam" id="PF00884"/>
    </source>
</evidence>
<evidence type="ECO:0000256" key="2">
    <source>
        <dbReference type="ARBA" id="ARBA00008779"/>
    </source>
</evidence>
<evidence type="ECO:0000256" key="5">
    <source>
        <dbReference type="ARBA" id="ARBA00022801"/>
    </source>
</evidence>
<evidence type="ECO:0000313" key="9">
    <source>
        <dbReference type="Proteomes" id="UP000315724"/>
    </source>
</evidence>
<dbReference type="GO" id="GO:0004423">
    <property type="term" value="F:iduronate-2-sulfatase activity"/>
    <property type="evidence" value="ECO:0007669"/>
    <property type="project" value="InterPro"/>
</dbReference>
<sequence length="479" mass="53587">MKSQLWIALVIVFTVCTSGEAAKKNVLFIAIDDLRPELGCFGSDVAISPHLDALAAKSVVFKNHFVQVPTCGASRYALLTGRSPAKSGVTSQNAAAYRGKSAFSMEQLPGAQTLPELFQRSGYHTTLIGKISHTADGLVYEYNGEGDGRHELPHAWDELATPLGPWKRGWGIFFAYADGKHREDGGGHIDLMQFTVENDDDLPDGMLATTAEEKLREFSKSDKPFFLGLGFIKPHLPFVAPKQDWEAFEGVQISDPPHPEKPDSPHWHKSGEFFKYTFPFPKERPLSPEEIRECRRAYLACVRYTDRQVGRVMKVLEETGLAESTVVVVWGDHGWNLGDSDMWAKHTPFERAVHSPLIIFDPAHTNNARTTDALVETIDIYPTLIDLCEPSFTKMTHPLDGKSLLPILNNTKPSVRNNAVSYWRDSVTVRTATHRLIATKKKGSNRKFELYDQTTDFDPVKNLAESQPEVVKKLTRLLP</sequence>
<evidence type="ECO:0000256" key="1">
    <source>
        <dbReference type="ARBA" id="ARBA00001913"/>
    </source>
</evidence>
<evidence type="ECO:0000313" key="8">
    <source>
        <dbReference type="EMBL" id="QDT31241.1"/>
    </source>
</evidence>
<keyword evidence="5 8" id="KW-0378">Hydrolase</keyword>
<comment type="cofactor">
    <cofactor evidence="1">
        <name>Ca(2+)</name>
        <dbReference type="ChEBI" id="CHEBI:29108"/>
    </cofactor>
</comment>
<protein>
    <submittedName>
        <fullName evidence="8">Choline-sulfatase</fullName>
        <ecNumber evidence="8">3.1.6.6</ecNumber>
    </submittedName>
</protein>
<keyword evidence="6" id="KW-0106">Calcium</keyword>
<accession>A0A517QHX8</accession>
<keyword evidence="9" id="KW-1185">Reference proteome</keyword>
<dbReference type="OrthoDB" id="9782218at2"/>
<proteinExistence type="inferred from homology"/>
<dbReference type="PANTHER" id="PTHR45953">
    <property type="entry name" value="IDURONATE 2-SULFATASE"/>
    <property type="match status" value="1"/>
</dbReference>
<reference evidence="8 9" key="1">
    <citation type="submission" date="2019-02" db="EMBL/GenBank/DDBJ databases">
        <title>Deep-cultivation of Planctomycetes and their phenomic and genomic characterization uncovers novel biology.</title>
        <authorList>
            <person name="Wiegand S."/>
            <person name="Jogler M."/>
            <person name="Boedeker C."/>
            <person name="Pinto D."/>
            <person name="Vollmers J."/>
            <person name="Rivas-Marin E."/>
            <person name="Kohn T."/>
            <person name="Peeters S.H."/>
            <person name="Heuer A."/>
            <person name="Rast P."/>
            <person name="Oberbeckmann S."/>
            <person name="Bunk B."/>
            <person name="Jeske O."/>
            <person name="Meyerdierks A."/>
            <person name="Storesund J.E."/>
            <person name="Kallscheuer N."/>
            <person name="Luecker S."/>
            <person name="Lage O.M."/>
            <person name="Pohl T."/>
            <person name="Merkel B.J."/>
            <person name="Hornburger P."/>
            <person name="Mueller R.-W."/>
            <person name="Bruemmer F."/>
            <person name="Labrenz M."/>
            <person name="Spormann A.M."/>
            <person name="Op den Camp H."/>
            <person name="Overmann J."/>
            <person name="Amann R."/>
            <person name="Jetten M.S.M."/>
            <person name="Mascher T."/>
            <person name="Medema M.H."/>
            <person name="Devos D.P."/>
            <person name="Kaster A.-K."/>
            <person name="Ovreas L."/>
            <person name="Rohde M."/>
            <person name="Galperin M.Y."/>
            <person name="Jogler C."/>
        </authorList>
    </citation>
    <scope>NUCLEOTIDE SEQUENCE [LARGE SCALE GENOMIC DNA]</scope>
    <source>
        <strain evidence="8 9">Mal48</strain>
    </source>
</reference>
<dbReference type="AlphaFoldDB" id="A0A517QHX8"/>
<dbReference type="SUPFAM" id="SSF53649">
    <property type="entry name" value="Alkaline phosphatase-like"/>
    <property type="match status" value="1"/>
</dbReference>
<organism evidence="8 9">
    <name type="scientific">Thalassoglobus polymorphus</name>
    <dbReference type="NCBI Taxonomy" id="2527994"/>
    <lineage>
        <taxon>Bacteria</taxon>
        <taxon>Pseudomonadati</taxon>
        <taxon>Planctomycetota</taxon>
        <taxon>Planctomycetia</taxon>
        <taxon>Planctomycetales</taxon>
        <taxon>Planctomycetaceae</taxon>
        <taxon>Thalassoglobus</taxon>
    </lineage>
</organism>
<dbReference type="KEGG" id="tpol:Mal48_04740"/>
<dbReference type="PANTHER" id="PTHR45953:SF1">
    <property type="entry name" value="IDURONATE 2-SULFATASE"/>
    <property type="match status" value="1"/>
</dbReference>
<feature type="domain" description="Sulfatase N-terminal" evidence="7">
    <location>
        <begin position="24"/>
        <end position="387"/>
    </location>
</feature>
<dbReference type="EMBL" id="CP036267">
    <property type="protein sequence ID" value="QDT31241.1"/>
    <property type="molecule type" value="Genomic_DNA"/>
</dbReference>
<dbReference type="InterPro" id="IPR000917">
    <property type="entry name" value="Sulfatase_N"/>
</dbReference>
<evidence type="ECO:0000256" key="3">
    <source>
        <dbReference type="ARBA" id="ARBA00022723"/>
    </source>
</evidence>
<keyword evidence="3" id="KW-0479">Metal-binding</keyword>